<organism evidence="1 2">
    <name type="scientific">Corynebacterium uropygiale</name>
    <dbReference type="NCBI Taxonomy" id="1775911"/>
    <lineage>
        <taxon>Bacteria</taxon>
        <taxon>Bacillati</taxon>
        <taxon>Actinomycetota</taxon>
        <taxon>Actinomycetes</taxon>
        <taxon>Mycobacteriales</taxon>
        <taxon>Corynebacteriaceae</taxon>
        <taxon>Corynebacterium</taxon>
    </lineage>
</organism>
<proteinExistence type="predicted"/>
<evidence type="ECO:0000313" key="1">
    <source>
        <dbReference type="EMBL" id="MCF4007557.1"/>
    </source>
</evidence>
<comment type="caution">
    <text evidence="1">The sequence shown here is derived from an EMBL/GenBank/DDBJ whole genome shotgun (WGS) entry which is preliminary data.</text>
</comment>
<dbReference type="Proteomes" id="UP001139336">
    <property type="component" value="Unassembled WGS sequence"/>
</dbReference>
<dbReference type="AlphaFoldDB" id="A0A9X1QQ38"/>
<dbReference type="RefSeq" id="WP_236119688.1">
    <property type="nucleotide sequence ID" value="NZ_JAKGSI010000005.1"/>
</dbReference>
<dbReference type="EMBL" id="JAKGSI010000005">
    <property type="protein sequence ID" value="MCF4007557.1"/>
    <property type="molecule type" value="Genomic_DNA"/>
</dbReference>
<keyword evidence="2" id="KW-1185">Reference proteome</keyword>
<evidence type="ECO:0000313" key="2">
    <source>
        <dbReference type="Proteomes" id="UP001139336"/>
    </source>
</evidence>
<protein>
    <submittedName>
        <fullName evidence="1">Uncharacterized protein</fullName>
    </submittedName>
</protein>
<name>A0A9X1QQ38_9CORY</name>
<gene>
    <name evidence="1" type="ORF">L1O03_10310</name>
</gene>
<reference evidence="1" key="1">
    <citation type="submission" date="2022-01" db="EMBL/GenBank/DDBJ databases">
        <title>Corynebacterium sp. nov isolated from isolated from the feces of the greater white-fronted geese (Anser albifrons) at Poyang Lake, PR China.</title>
        <authorList>
            <person name="Liu Q."/>
        </authorList>
    </citation>
    <scope>NUCLEOTIDE SEQUENCE</scope>
    <source>
        <strain evidence="1">JCM 32435</strain>
    </source>
</reference>
<sequence>MDVNALIEVCPTAQERWTRERRLFDRASRMVGVHPLLAGLTGALAEGPEPDHPVVLPVDEWNLYGCALRPDAVTVQWDGEEYADSSNVSGADPDTLAQAREVQYQRLPVRTTAGSNLRAHYRHLLAPEQQDLWPLVANVARIGIIVVDGGESPDLQGAPSIVKVHGDNCALGVMAPQNLSLENCWYSVEVNPEFVGTRRFMDEAVICTVRIMEGELVPRMWLSDPVAEFRPNAGLFQDPRWHATGQGAAQLALLRVGAVEEPCTSLFSQWFFDPERPAELRFDWDRLLDAAHDVEDLMLGYWQPGQASLPGN</sequence>
<accession>A0A9X1QQ38</accession>